<dbReference type="AlphaFoldDB" id="A0A242K393"/>
<dbReference type="InterPro" id="IPR051788">
    <property type="entry name" value="MFS_Transporter"/>
</dbReference>
<dbReference type="Proteomes" id="UP000195141">
    <property type="component" value="Chromosome"/>
</dbReference>
<feature type="transmembrane region" description="Helical" evidence="7">
    <location>
        <begin position="257"/>
        <end position="275"/>
    </location>
</feature>
<dbReference type="GO" id="GO:0022857">
    <property type="term" value="F:transmembrane transporter activity"/>
    <property type="evidence" value="ECO:0007669"/>
    <property type="project" value="InterPro"/>
</dbReference>
<keyword evidence="11" id="KW-1185">Reference proteome</keyword>
<feature type="domain" description="Major facilitator superfamily (MFS) profile" evidence="8">
    <location>
        <begin position="10"/>
        <end position="393"/>
    </location>
</feature>
<evidence type="ECO:0000256" key="4">
    <source>
        <dbReference type="ARBA" id="ARBA00022692"/>
    </source>
</evidence>
<dbReference type="Gene3D" id="1.20.1250.20">
    <property type="entry name" value="MFS general substrate transporter like domains"/>
    <property type="match status" value="2"/>
</dbReference>
<gene>
    <name evidence="10" type="ORF">A5888_001872</name>
    <name evidence="9" type="ORF">A5888_002944</name>
</gene>
<dbReference type="InterPro" id="IPR036259">
    <property type="entry name" value="MFS_trans_sf"/>
</dbReference>
<dbReference type="InterPro" id="IPR011701">
    <property type="entry name" value="MFS"/>
</dbReference>
<feature type="transmembrane region" description="Helical" evidence="7">
    <location>
        <begin position="369"/>
        <end position="390"/>
    </location>
</feature>
<comment type="similarity">
    <text evidence="2">Belongs to the major facilitator superfamily.</text>
</comment>
<evidence type="ECO:0000313" key="10">
    <source>
        <dbReference type="EMBL" id="WYJ90144.1"/>
    </source>
</evidence>
<evidence type="ECO:0000256" key="3">
    <source>
        <dbReference type="ARBA" id="ARBA00022448"/>
    </source>
</evidence>
<dbReference type="PROSITE" id="PS50850">
    <property type="entry name" value="MFS"/>
    <property type="match status" value="1"/>
</dbReference>
<dbReference type="InterPro" id="IPR005829">
    <property type="entry name" value="Sugar_transporter_CS"/>
</dbReference>
<accession>A0A242K393</accession>
<feature type="transmembrane region" description="Helical" evidence="7">
    <location>
        <begin position="307"/>
        <end position="330"/>
    </location>
</feature>
<keyword evidence="6 7" id="KW-0472">Membrane</keyword>
<feature type="transmembrane region" description="Helical" evidence="7">
    <location>
        <begin position="282"/>
        <end position="301"/>
    </location>
</feature>
<evidence type="ECO:0000259" key="8">
    <source>
        <dbReference type="PROSITE" id="PS50850"/>
    </source>
</evidence>
<dbReference type="SUPFAM" id="SSF103473">
    <property type="entry name" value="MFS general substrate transporter"/>
    <property type="match status" value="1"/>
</dbReference>
<reference evidence="10" key="2">
    <citation type="submission" date="2017-05" db="EMBL/GenBank/DDBJ databases">
        <authorList>
            <consortium name="The Broad Institute Genomics Platform"/>
            <consortium name="The Broad Institute Genomic Center for Infectious Diseases"/>
            <person name="Earl A."/>
            <person name="Manson A."/>
            <person name="Schwartman J."/>
            <person name="Gilmore M."/>
            <person name="Abouelleil A."/>
            <person name="Cao P."/>
            <person name="Chapman S."/>
            <person name="Cusick C."/>
            <person name="Shea T."/>
            <person name="Young S."/>
            <person name="Neafsey D."/>
            <person name="Nusbaum C."/>
            <person name="Birren B."/>
        </authorList>
    </citation>
    <scope>NUCLEOTIDE SEQUENCE</scope>
    <source>
        <strain evidence="10">9E7_DIV0242</strain>
    </source>
</reference>
<dbReference type="Pfam" id="PF07690">
    <property type="entry name" value="MFS_1"/>
    <property type="match status" value="1"/>
</dbReference>
<keyword evidence="5 7" id="KW-1133">Transmembrane helix</keyword>
<feature type="transmembrane region" description="Helical" evidence="7">
    <location>
        <begin position="12"/>
        <end position="31"/>
    </location>
</feature>
<keyword evidence="4 7" id="KW-0812">Transmembrane</keyword>
<name>A0A242K393_9ENTE</name>
<dbReference type="EMBL" id="CP147247">
    <property type="protein sequence ID" value="WYJ90144.1"/>
    <property type="molecule type" value="Genomic_DNA"/>
</dbReference>
<evidence type="ECO:0000256" key="2">
    <source>
        <dbReference type="ARBA" id="ARBA00008335"/>
    </source>
</evidence>
<evidence type="ECO:0000256" key="5">
    <source>
        <dbReference type="ARBA" id="ARBA00022989"/>
    </source>
</evidence>
<evidence type="ECO:0000313" key="9">
    <source>
        <dbReference type="EMBL" id="OTP13466.1"/>
    </source>
</evidence>
<proteinExistence type="inferred from homology"/>
<protein>
    <recommendedName>
        <fullName evidence="8">Major facilitator superfamily (MFS) profile domain-containing protein</fullName>
    </recommendedName>
</protein>
<reference evidence="10" key="3">
    <citation type="submission" date="2024-03" db="EMBL/GenBank/DDBJ databases">
        <title>The Genome Sequence of Enterococcus sp. DIV0242b.</title>
        <authorList>
            <consortium name="The Broad Institute Genomics Platform"/>
            <consortium name="The Broad Institute Microbial Omics Core"/>
            <consortium name="The Broad Institute Genomic Center for Infectious Diseases"/>
            <person name="Earl A."/>
            <person name="Manson A."/>
            <person name="Gilmore M."/>
            <person name="Schwartman J."/>
            <person name="Shea T."/>
            <person name="Abouelleil A."/>
            <person name="Cao P."/>
            <person name="Chapman S."/>
            <person name="Cusick C."/>
            <person name="Young S."/>
            <person name="Neafsey D."/>
            <person name="Nusbaum C."/>
            <person name="Birren B."/>
        </authorList>
    </citation>
    <scope>NUCLEOTIDE SEQUENCE</scope>
    <source>
        <strain evidence="10">9E7_DIV0242</strain>
    </source>
</reference>
<evidence type="ECO:0000313" key="11">
    <source>
        <dbReference type="Proteomes" id="UP000195141"/>
    </source>
</evidence>
<reference evidence="9" key="1">
    <citation type="submission" date="2017-05" db="EMBL/GenBank/DDBJ databases">
        <title>The Genome Sequence of Enterococcus sp. 9E7_DIV0242.</title>
        <authorList>
            <consortium name="The Broad Institute Genomics Platform"/>
            <consortium name="The Broad Institute Genomic Center for Infectious Diseases"/>
            <person name="Earl A."/>
            <person name="Manson A."/>
            <person name="Schwartman J."/>
            <person name="Gilmore M."/>
            <person name="Abouelleil A."/>
            <person name="Cao P."/>
            <person name="Chapman S."/>
            <person name="Cusick C."/>
            <person name="Shea T."/>
            <person name="Young S."/>
            <person name="Neafsey D."/>
            <person name="Nusbaum C."/>
            <person name="Birren B."/>
        </authorList>
    </citation>
    <scope>NUCLEOTIDE SEQUENCE [LARGE SCALE GENOMIC DNA]</scope>
    <source>
        <strain evidence="9">9E7_DIV0242</strain>
    </source>
</reference>
<evidence type="ECO:0000256" key="1">
    <source>
        <dbReference type="ARBA" id="ARBA00004651"/>
    </source>
</evidence>
<dbReference type="EMBL" id="NGMM01000005">
    <property type="protein sequence ID" value="OTP13466.1"/>
    <property type="molecule type" value="Genomic_DNA"/>
</dbReference>
<feature type="transmembrane region" description="Helical" evidence="7">
    <location>
        <begin position="342"/>
        <end position="363"/>
    </location>
</feature>
<dbReference type="GO" id="GO:0005886">
    <property type="term" value="C:plasma membrane"/>
    <property type="evidence" value="ECO:0007669"/>
    <property type="project" value="UniProtKB-SubCell"/>
</dbReference>
<feature type="transmembrane region" description="Helical" evidence="7">
    <location>
        <begin position="161"/>
        <end position="181"/>
    </location>
</feature>
<dbReference type="PANTHER" id="PTHR23514:SF3">
    <property type="entry name" value="BYPASS OF STOP CODON PROTEIN 6"/>
    <property type="match status" value="1"/>
</dbReference>
<feature type="transmembrane region" description="Helical" evidence="7">
    <location>
        <begin position="217"/>
        <end position="237"/>
    </location>
</feature>
<organism evidence="9">
    <name type="scientific">Candidatus Enterococcus clewellii</name>
    <dbReference type="NCBI Taxonomy" id="1834193"/>
    <lineage>
        <taxon>Bacteria</taxon>
        <taxon>Bacillati</taxon>
        <taxon>Bacillota</taxon>
        <taxon>Bacilli</taxon>
        <taxon>Lactobacillales</taxon>
        <taxon>Enterococcaceae</taxon>
        <taxon>Enterococcus</taxon>
    </lineage>
</organism>
<evidence type="ECO:0000256" key="6">
    <source>
        <dbReference type="ARBA" id="ARBA00023136"/>
    </source>
</evidence>
<sequence length="402" mass="43576">MKMKNKYMPTAIGLYINYIVHGMGVIIISQNQNALMTQWDTDLMGIAKVISMLGIGRLIAIMISGRLSDKFGRKPFVYLGMLTYIAYFFGILFSPSVELAMFFAVIAGISNSFLDSGTYPALMESFPKTAGTANVLIKAFVQIGQFALPLIIKFLMSSGLWFGWSFIIASAMLVLNSLYLWKRSFPDQDEKEATNSGAEQAPTTKFKSKPKMGVEGVAFVIYGFISQATFYLISQFIGTYGEKAAGMAAADAGVLVSYYSMGSLLCVAFTAIVAAKIRPVYLVLLYTLVSFATILVMWMFPTPLVCTVGAALVGFFAAGGVMQLGLTVMGEMFPAGKGTITGIFYTFGSIASFVIPVAAAQIAKSSVRNIMLFDTIIAGIGFVLAVVIFIRYRQTVDTSETN</sequence>
<evidence type="ECO:0000256" key="7">
    <source>
        <dbReference type="SAM" id="Phobius"/>
    </source>
</evidence>
<comment type="subcellular location">
    <subcellularLocation>
        <location evidence="1">Cell membrane</location>
        <topology evidence="1">Multi-pass membrane protein</topology>
    </subcellularLocation>
</comment>
<dbReference type="PANTHER" id="PTHR23514">
    <property type="entry name" value="BYPASS OF STOP CODON PROTEIN 6"/>
    <property type="match status" value="1"/>
</dbReference>
<dbReference type="InterPro" id="IPR020846">
    <property type="entry name" value="MFS_dom"/>
</dbReference>
<keyword evidence="3" id="KW-0813">Transport</keyword>
<feature type="transmembrane region" description="Helical" evidence="7">
    <location>
        <begin position="43"/>
        <end position="63"/>
    </location>
</feature>
<dbReference type="PROSITE" id="PS00216">
    <property type="entry name" value="SUGAR_TRANSPORT_1"/>
    <property type="match status" value="1"/>
</dbReference>